<sequence>MKNNVLSAFVVFFAVLACLLIIDDLTHGVKPSLQNEIIDSKTEATTSENLATLDIEAED</sequence>
<accession>A0ABW3N7F3</accession>
<dbReference type="EMBL" id="JBHTJL010000009">
    <property type="protein sequence ID" value="MFD1062843.1"/>
    <property type="molecule type" value="Genomic_DNA"/>
</dbReference>
<dbReference type="RefSeq" id="WP_386129064.1">
    <property type="nucleotide sequence ID" value="NZ_JBHTJL010000009.1"/>
</dbReference>
<dbReference type="Proteomes" id="UP001597013">
    <property type="component" value="Unassembled WGS sequence"/>
</dbReference>
<evidence type="ECO:0000313" key="1">
    <source>
        <dbReference type="EMBL" id="MFD1062843.1"/>
    </source>
</evidence>
<organism evidence="1 2">
    <name type="scientific">Winogradskyella litorisediminis</name>
    <dbReference type="NCBI Taxonomy" id="1156618"/>
    <lineage>
        <taxon>Bacteria</taxon>
        <taxon>Pseudomonadati</taxon>
        <taxon>Bacteroidota</taxon>
        <taxon>Flavobacteriia</taxon>
        <taxon>Flavobacteriales</taxon>
        <taxon>Flavobacteriaceae</taxon>
        <taxon>Winogradskyella</taxon>
    </lineage>
</organism>
<keyword evidence="2" id="KW-1185">Reference proteome</keyword>
<evidence type="ECO:0000313" key="2">
    <source>
        <dbReference type="Proteomes" id="UP001597013"/>
    </source>
</evidence>
<name>A0ABW3N7F3_9FLAO</name>
<gene>
    <name evidence="1" type="ORF">ACFQ1Q_06255</name>
</gene>
<comment type="caution">
    <text evidence="1">The sequence shown here is derived from an EMBL/GenBank/DDBJ whole genome shotgun (WGS) entry which is preliminary data.</text>
</comment>
<proteinExistence type="predicted"/>
<reference evidence="2" key="1">
    <citation type="journal article" date="2019" name="Int. J. Syst. Evol. Microbiol.">
        <title>The Global Catalogue of Microorganisms (GCM) 10K type strain sequencing project: providing services to taxonomists for standard genome sequencing and annotation.</title>
        <authorList>
            <consortium name="The Broad Institute Genomics Platform"/>
            <consortium name="The Broad Institute Genome Sequencing Center for Infectious Disease"/>
            <person name="Wu L."/>
            <person name="Ma J."/>
        </authorList>
    </citation>
    <scope>NUCLEOTIDE SEQUENCE [LARGE SCALE GENOMIC DNA]</scope>
    <source>
        <strain evidence="2">CCUG 62215</strain>
    </source>
</reference>
<dbReference type="PROSITE" id="PS51257">
    <property type="entry name" value="PROKAR_LIPOPROTEIN"/>
    <property type="match status" value="1"/>
</dbReference>
<protein>
    <submittedName>
        <fullName evidence="1">Uncharacterized protein</fullName>
    </submittedName>
</protein>